<evidence type="ECO:0000313" key="2">
    <source>
        <dbReference type="Proteomes" id="UP000284598"/>
    </source>
</evidence>
<comment type="caution">
    <text evidence="1">The sequence shown here is derived from an EMBL/GenBank/DDBJ whole genome shotgun (WGS) entry which is preliminary data.</text>
</comment>
<protein>
    <submittedName>
        <fullName evidence="1">Uncharacterized protein</fullName>
    </submittedName>
</protein>
<dbReference type="RefSeq" id="WP_118025633.1">
    <property type="nucleotide sequence ID" value="NZ_QSFO01000012.1"/>
</dbReference>
<proteinExistence type="predicted"/>
<sequence length="127" mass="14512">MKRTKTKLLTTLFVIALIMYGITFNEEVNARTIKEDETNQICTEITQKIENKSKSVIENDFSNIKKITTYYSEEVGINSEELKNIAVGKPFMIYSLSDSKQLEGIEQPDSGVLILKDCDMYGMKLQQ</sequence>
<reference evidence="1 2" key="1">
    <citation type="submission" date="2018-08" db="EMBL/GenBank/DDBJ databases">
        <title>A genome reference for cultivated species of the human gut microbiota.</title>
        <authorList>
            <person name="Zou Y."/>
            <person name="Xue W."/>
            <person name="Luo G."/>
        </authorList>
    </citation>
    <scope>NUCLEOTIDE SEQUENCE [LARGE SCALE GENOMIC DNA]</scope>
    <source>
        <strain evidence="1 2">AM43-2</strain>
    </source>
</reference>
<dbReference type="AlphaFoldDB" id="A0A413RWT1"/>
<dbReference type="Proteomes" id="UP000284598">
    <property type="component" value="Unassembled WGS sequence"/>
</dbReference>
<name>A0A413RWT1_9FIRM</name>
<dbReference type="EMBL" id="QSFO01000012">
    <property type="protein sequence ID" value="RHA52933.1"/>
    <property type="molecule type" value="Genomic_DNA"/>
</dbReference>
<gene>
    <name evidence="1" type="ORF">DW929_09990</name>
</gene>
<organism evidence="1 2">
    <name type="scientific">Eubacterium ventriosum</name>
    <dbReference type="NCBI Taxonomy" id="39496"/>
    <lineage>
        <taxon>Bacteria</taxon>
        <taxon>Bacillati</taxon>
        <taxon>Bacillota</taxon>
        <taxon>Clostridia</taxon>
        <taxon>Eubacteriales</taxon>
        <taxon>Eubacteriaceae</taxon>
        <taxon>Eubacterium</taxon>
    </lineage>
</organism>
<evidence type="ECO:0000313" key="1">
    <source>
        <dbReference type="EMBL" id="RHA52933.1"/>
    </source>
</evidence>
<accession>A0A413RWT1</accession>